<gene>
    <name evidence="3" type="ORF">PILCRDRAFT_9594</name>
</gene>
<protein>
    <recommendedName>
        <fullName evidence="2">Ubiquitin-like domain-containing protein</fullName>
    </recommendedName>
</protein>
<reference evidence="4" key="2">
    <citation type="submission" date="2015-01" db="EMBL/GenBank/DDBJ databases">
        <title>Evolutionary Origins and Diversification of the Mycorrhizal Mutualists.</title>
        <authorList>
            <consortium name="DOE Joint Genome Institute"/>
            <consortium name="Mycorrhizal Genomics Consortium"/>
            <person name="Kohler A."/>
            <person name="Kuo A."/>
            <person name="Nagy L.G."/>
            <person name="Floudas D."/>
            <person name="Copeland A."/>
            <person name="Barry K.W."/>
            <person name="Cichocki N."/>
            <person name="Veneault-Fourrey C."/>
            <person name="LaButti K."/>
            <person name="Lindquist E.A."/>
            <person name="Lipzen A."/>
            <person name="Lundell T."/>
            <person name="Morin E."/>
            <person name="Murat C."/>
            <person name="Riley R."/>
            <person name="Ohm R."/>
            <person name="Sun H."/>
            <person name="Tunlid A."/>
            <person name="Henrissat B."/>
            <person name="Grigoriev I.V."/>
            <person name="Hibbett D.S."/>
            <person name="Martin F."/>
        </authorList>
    </citation>
    <scope>NUCLEOTIDE SEQUENCE [LARGE SCALE GENOMIC DNA]</scope>
    <source>
        <strain evidence="4">F 1598</strain>
    </source>
</reference>
<sequence length="532" mass="59237">MVLGNPRTTDARGSIYNDVNGDQTHNTTIRHQTINLNISLTGSGSTLHHIIRDIGNDLALPILGPETPSQSEVRVQISQSNARSTSDVALGLIIAIVQLLLNLDTSAYYRDLKVELELLQQTLTLAGLAIDAYEYTPLGRSLANIVNQEVERCCVVLRELLDIINAYRLGLNRTRIQYLWRQVWWSGCDVDELASLRIKLSACQKSLGQCLRALNSLSWENLGNDLRSGRISLKDFYTILNCGPPSLRHIQLHKILVLDHLGRNIPVPIMFCSRWKDFDYILTGYCQGSIGIRYIEQGEYKMIHAEDSQFINPAEFASEVVSGMLLETSIVLRPQTSFEDNEKCPRCGHINRNVAAYCGWIEWKVSRFNYIALIDIIHYSRGCSGQFQVAKADNSEGDTEGGSNEEIGNGSAEENYAGNDALIHDINAELENMQPVSPPPQYQYVFRHLADSVLFPRVVVVVNPTPLATPPHDGFAGSSVGYFDPFNRDASLHGSKTNVDDYSYLGEQFHMADHQCFGCGTVGVAIFVLTPL</sequence>
<evidence type="ECO:0000313" key="4">
    <source>
        <dbReference type="Proteomes" id="UP000054166"/>
    </source>
</evidence>
<feature type="region of interest" description="Disordered" evidence="1">
    <location>
        <begin position="391"/>
        <end position="413"/>
    </location>
</feature>
<evidence type="ECO:0000259" key="2">
    <source>
        <dbReference type="Pfam" id="PF22893"/>
    </source>
</evidence>
<dbReference type="Pfam" id="PF22893">
    <property type="entry name" value="ULD_2"/>
    <property type="match status" value="1"/>
</dbReference>
<reference evidence="3 4" key="1">
    <citation type="submission" date="2014-04" db="EMBL/GenBank/DDBJ databases">
        <authorList>
            <consortium name="DOE Joint Genome Institute"/>
            <person name="Kuo A."/>
            <person name="Tarkka M."/>
            <person name="Buscot F."/>
            <person name="Kohler A."/>
            <person name="Nagy L.G."/>
            <person name="Floudas D."/>
            <person name="Copeland A."/>
            <person name="Barry K.W."/>
            <person name="Cichocki N."/>
            <person name="Veneault-Fourrey C."/>
            <person name="LaButti K."/>
            <person name="Lindquist E.A."/>
            <person name="Lipzen A."/>
            <person name="Lundell T."/>
            <person name="Morin E."/>
            <person name="Murat C."/>
            <person name="Sun H."/>
            <person name="Tunlid A."/>
            <person name="Henrissat B."/>
            <person name="Grigoriev I.V."/>
            <person name="Hibbett D.S."/>
            <person name="Martin F."/>
            <person name="Nordberg H.P."/>
            <person name="Cantor M.N."/>
            <person name="Hua S.X."/>
        </authorList>
    </citation>
    <scope>NUCLEOTIDE SEQUENCE [LARGE SCALE GENOMIC DNA]</scope>
    <source>
        <strain evidence="3 4">F 1598</strain>
    </source>
</reference>
<dbReference type="InterPro" id="IPR054464">
    <property type="entry name" value="ULD_fung"/>
</dbReference>
<evidence type="ECO:0000313" key="3">
    <source>
        <dbReference type="EMBL" id="KIM80413.1"/>
    </source>
</evidence>
<dbReference type="HOGENOM" id="CLU_512020_0_0_1"/>
<dbReference type="AlphaFoldDB" id="A0A0C3B2G9"/>
<dbReference type="EMBL" id="KN833004">
    <property type="protein sequence ID" value="KIM80413.1"/>
    <property type="molecule type" value="Genomic_DNA"/>
</dbReference>
<accession>A0A0C3B2G9</accession>
<keyword evidence="4" id="KW-1185">Reference proteome</keyword>
<feature type="domain" description="Ubiquitin-like" evidence="2">
    <location>
        <begin position="254"/>
        <end position="333"/>
    </location>
</feature>
<proteinExistence type="predicted"/>
<dbReference type="OrthoDB" id="3055369at2759"/>
<dbReference type="InParanoid" id="A0A0C3B2G9"/>
<feature type="compositionally biased region" description="Low complexity" evidence="1">
    <location>
        <begin position="401"/>
        <end position="413"/>
    </location>
</feature>
<evidence type="ECO:0000256" key="1">
    <source>
        <dbReference type="SAM" id="MobiDB-lite"/>
    </source>
</evidence>
<name>A0A0C3B2G9_PILCF</name>
<organism evidence="3 4">
    <name type="scientific">Piloderma croceum (strain F 1598)</name>
    <dbReference type="NCBI Taxonomy" id="765440"/>
    <lineage>
        <taxon>Eukaryota</taxon>
        <taxon>Fungi</taxon>
        <taxon>Dikarya</taxon>
        <taxon>Basidiomycota</taxon>
        <taxon>Agaricomycotina</taxon>
        <taxon>Agaricomycetes</taxon>
        <taxon>Agaricomycetidae</taxon>
        <taxon>Atheliales</taxon>
        <taxon>Atheliaceae</taxon>
        <taxon>Piloderma</taxon>
    </lineage>
</organism>
<dbReference type="Proteomes" id="UP000054166">
    <property type="component" value="Unassembled WGS sequence"/>
</dbReference>